<name>A0ABP7YZH6_9SPHI</name>
<comment type="caution">
    <text evidence="4">The sequence shown here is derived from an EMBL/GenBank/DDBJ whole genome shotgun (WGS) entry which is preliminary data.</text>
</comment>
<dbReference type="Pfam" id="PF00155">
    <property type="entry name" value="Aminotran_1_2"/>
    <property type="match status" value="1"/>
</dbReference>
<dbReference type="InterPro" id="IPR015422">
    <property type="entry name" value="PyrdxlP-dep_Trfase_small"/>
</dbReference>
<dbReference type="RefSeq" id="WP_344675165.1">
    <property type="nucleotide sequence ID" value="NZ_BAAAZI010000011.1"/>
</dbReference>
<evidence type="ECO:0000256" key="1">
    <source>
        <dbReference type="ARBA" id="ARBA00001933"/>
    </source>
</evidence>
<dbReference type="InterPro" id="IPR004839">
    <property type="entry name" value="Aminotransferase_I/II_large"/>
</dbReference>
<feature type="domain" description="Aminotransferase class I/classII large" evidence="3">
    <location>
        <begin position="44"/>
        <end position="344"/>
    </location>
</feature>
<dbReference type="InterPro" id="IPR015424">
    <property type="entry name" value="PyrdxlP-dep_Trfase"/>
</dbReference>
<keyword evidence="2" id="KW-0808">Transferase</keyword>
<dbReference type="PANTHER" id="PTHR13693">
    <property type="entry name" value="CLASS II AMINOTRANSFERASE/8-AMINO-7-OXONONANOATE SYNTHASE"/>
    <property type="match status" value="1"/>
</dbReference>
<keyword evidence="5" id="KW-1185">Reference proteome</keyword>
<evidence type="ECO:0000313" key="4">
    <source>
        <dbReference type="EMBL" id="GAA4143680.1"/>
    </source>
</evidence>
<reference evidence="5" key="1">
    <citation type="journal article" date="2019" name="Int. J. Syst. Evol. Microbiol.">
        <title>The Global Catalogue of Microorganisms (GCM) 10K type strain sequencing project: providing services to taxonomists for standard genome sequencing and annotation.</title>
        <authorList>
            <consortium name="The Broad Institute Genomics Platform"/>
            <consortium name="The Broad Institute Genome Sequencing Center for Infectious Disease"/>
            <person name="Wu L."/>
            <person name="Ma J."/>
        </authorList>
    </citation>
    <scope>NUCLEOTIDE SEQUENCE [LARGE SCALE GENOMIC DNA]</scope>
    <source>
        <strain evidence="5">JCM 16704</strain>
    </source>
</reference>
<dbReference type="InterPro" id="IPR015421">
    <property type="entry name" value="PyrdxlP-dep_Trfase_major"/>
</dbReference>
<protein>
    <recommendedName>
        <fullName evidence="3">Aminotransferase class I/classII large domain-containing protein</fullName>
    </recommendedName>
</protein>
<accession>A0ABP7YZH6</accession>
<evidence type="ECO:0000313" key="5">
    <source>
        <dbReference type="Proteomes" id="UP001500101"/>
    </source>
</evidence>
<dbReference type="SUPFAM" id="SSF53383">
    <property type="entry name" value="PLP-dependent transferases"/>
    <property type="match status" value="1"/>
</dbReference>
<dbReference type="Gene3D" id="3.90.1150.10">
    <property type="entry name" value="Aspartate Aminotransferase, domain 1"/>
    <property type="match status" value="1"/>
</dbReference>
<comment type="cofactor">
    <cofactor evidence="1">
        <name>pyridoxal 5'-phosphate</name>
        <dbReference type="ChEBI" id="CHEBI:597326"/>
    </cofactor>
</comment>
<dbReference type="InterPro" id="IPR050087">
    <property type="entry name" value="AON_synthase_class-II"/>
</dbReference>
<proteinExistence type="predicted"/>
<gene>
    <name evidence="4" type="ORF">GCM10022216_25770</name>
</gene>
<dbReference type="Gene3D" id="3.40.640.10">
    <property type="entry name" value="Type I PLP-dependent aspartate aminotransferase-like (Major domain)"/>
    <property type="match status" value="1"/>
</dbReference>
<evidence type="ECO:0000256" key="2">
    <source>
        <dbReference type="ARBA" id="ARBA00022679"/>
    </source>
</evidence>
<organism evidence="4 5">
    <name type="scientific">Sphingobacterium kyonggiense</name>
    <dbReference type="NCBI Taxonomy" id="714075"/>
    <lineage>
        <taxon>Bacteria</taxon>
        <taxon>Pseudomonadati</taxon>
        <taxon>Bacteroidota</taxon>
        <taxon>Sphingobacteriia</taxon>
        <taxon>Sphingobacteriales</taxon>
        <taxon>Sphingobacteriaceae</taxon>
        <taxon>Sphingobacterium</taxon>
    </lineage>
</organism>
<dbReference type="Proteomes" id="UP001500101">
    <property type="component" value="Unassembled WGS sequence"/>
</dbReference>
<sequence length="354" mass="39388">MTSFRKLNQPTGRIIHLDHSSFLFFGGTAYLGLLQNPDYIELYKDGIDKYGLNIGTSRSNNVQLGIYEESEEELAKRFGSPASALFSSGYLAAQATVRAIAKNRKVIYAPDTHPSLWLDQNPNQDVNFEDWLESTIQTINEGTEKEFLVISNCMDNLTPRLYDFSAFNKVDSSKNVILVLDDSHGIAVLKKNAISFDKNLIQVPNIQVLILASLAKGLGTDAGLVLGNEELIDTVKEDPIFMGASPCSPAALYALKNGTAIYGFAFDQMQRNTQQMADLVTNLKLNHIPNFPVFTSTEPTLYKHLVNHKIVISSFPYPLPNSPLLNRIVVSALHRPADIEWIAELLSRENILKL</sequence>
<evidence type="ECO:0000259" key="3">
    <source>
        <dbReference type="Pfam" id="PF00155"/>
    </source>
</evidence>
<dbReference type="EMBL" id="BAAAZI010000011">
    <property type="protein sequence ID" value="GAA4143680.1"/>
    <property type="molecule type" value="Genomic_DNA"/>
</dbReference>